<keyword evidence="1" id="KW-0812">Transmembrane</keyword>
<name>A0A2I1I668_9ACTO</name>
<keyword evidence="1" id="KW-1133">Transmembrane helix</keyword>
<dbReference type="Proteomes" id="UP000234545">
    <property type="component" value="Unassembled WGS sequence"/>
</dbReference>
<proteinExistence type="predicted"/>
<evidence type="ECO:0000313" key="2">
    <source>
        <dbReference type="EMBL" id="PKY66630.1"/>
    </source>
</evidence>
<protein>
    <submittedName>
        <fullName evidence="2">Uncharacterized protein</fullName>
    </submittedName>
</protein>
<sequence length="66" mass="7167">MGDGIVINFAHRSPMSNNNRNDKLSISMIVSILLTIGTVITDFFGMNVELSCSTSSTHGNTFESSR</sequence>
<reference evidence="2 3" key="1">
    <citation type="submission" date="2017-12" db="EMBL/GenBank/DDBJ databases">
        <title>Phylogenetic diversity of female urinary microbiome.</title>
        <authorList>
            <person name="Thomas-White K."/>
            <person name="Wolfe A.J."/>
        </authorList>
    </citation>
    <scope>NUCLEOTIDE SEQUENCE [LARGE SCALE GENOMIC DNA]</scope>
    <source>
        <strain evidence="2 3">UMB0250</strain>
    </source>
</reference>
<keyword evidence="1" id="KW-0472">Membrane</keyword>
<feature type="transmembrane region" description="Helical" evidence="1">
    <location>
        <begin position="24"/>
        <end position="45"/>
    </location>
</feature>
<accession>A0A2I1I668</accession>
<evidence type="ECO:0000256" key="1">
    <source>
        <dbReference type="SAM" id="Phobius"/>
    </source>
</evidence>
<dbReference type="EMBL" id="PKKJ01000002">
    <property type="protein sequence ID" value="PKY66630.1"/>
    <property type="molecule type" value="Genomic_DNA"/>
</dbReference>
<evidence type="ECO:0000313" key="3">
    <source>
        <dbReference type="Proteomes" id="UP000234545"/>
    </source>
</evidence>
<dbReference type="AlphaFoldDB" id="A0A2I1I668"/>
<organism evidence="2 3">
    <name type="scientific">Schaalia turicensis</name>
    <dbReference type="NCBI Taxonomy" id="131111"/>
    <lineage>
        <taxon>Bacteria</taxon>
        <taxon>Bacillati</taxon>
        <taxon>Actinomycetota</taxon>
        <taxon>Actinomycetes</taxon>
        <taxon>Actinomycetales</taxon>
        <taxon>Actinomycetaceae</taxon>
        <taxon>Schaalia</taxon>
    </lineage>
</organism>
<dbReference type="RefSeq" id="WP_101627842.1">
    <property type="nucleotide sequence ID" value="NZ_PKKJ01000002.1"/>
</dbReference>
<gene>
    <name evidence="2" type="ORF">CYJ25_03630</name>
</gene>
<comment type="caution">
    <text evidence="2">The sequence shown here is derived from an EMBL/GenBank/DDBJ whole genome shotgun (WGS) entry which is preliminary data.</text>
</comment>
<dbReference type="OrthoDB" id="9803416at2"/>